<accession>A0ABV0IKW5</accession>
<gene>
    <name evidence="1" type="ORF">ABDK96_13985</name>
</gene>
<dbReference type="SUPFAM" id="SSF48150">
    <property type="entry name" value="DNA-glycosylase"/>
    <property type="match status" value="1"/>
</dbReference>
<evidence type="ECO:0000313" key="1">
    <source>
        <dbReference type="EMBL" id="MEO9248792.1"/>
    </source>
</evidence>
<protein>
    <submittedName>
        <fullName evidence="1">Uncharacterized protein</fullName>
    </submittedName>
</protein>
<organism evidence="1 2">
    <name type="scientific">Citricoccus nitrophenolicus</name>
    <dbReference type="NCBI Taxonomy" id="863575"/>
    <lineage>
        <taxon>Bacteria</taxon>
        <taxon>Bacillati</taxon>
        <taxon>Actinomycetota</taxon>
        <taxon>Actinomycetes</taxon>
        <taxon>Micrococcales</taxon>
        <taxon>Micrococcaceae</taxon>
        <taxon>Citricoccus</taxon>
    </lineage>
</organism>
<name>A0ABV0IKW5_9MICC</name>
<evidence type="ECO:0000313" key="2">
    <source>
        <dbReference type="Proteomes" id="UP001484097"/>
    </source>
</evidence>
<comment type="caution">
    <text evidence="1">The sequence shown here is derived from an EMBL/GenBank/DDBJ whole genome shotgun (WGS) entry which is preliminary data.</text>
</comment>
<proteinExistence type="predicted"/>
<reference evidence="1 2" key="1">
    <citation type="submission" date="2024-05" db="EMBL/GenBank/DDBJ databases">
        <authorList>
            <person name="Yi C."/>
        </authorList>
    </citation>
    <scope>NUCLEOTIDE SEQUENCE [LARGE SCALE GENOMIC DNA]</scope>
    <source>
        <strain evidence="1 2">XS13</strain>
    </source>
</reference>
<dbReference type="InterPro" id="IPR011257">
    <property type="entry name" value="DNA_glycosylase"/>
</dbReference>
<dbReference type="EMBL" id="JBDXMX010000006">
    <property type="protein sequence ID" value="MEO9248792.1"/>
    <property type="molecule type" value="Genomic_DNA"/>
</dbReference>
<sequence length="232" mass="25331">MPDLAQLEAVEISTTSIDPEFWKSYSGGWKTEISTALIDAVFSIRSTYRSGTPGKGVYNRLVDFREQHGETIQSLATLVAIGEEPIRKCMGEGRSAQRLKSEAVVEAAGALTEIGVDTADDFRNAEYEELKTAYTGVRGLGWITFEYFAMLLGRPGVKADTMIVRFVNRALQVAGLSAVDAAAARDLVIKTYERSLKGSNEGPTAETLTHFEHAIWLTESNRAAAGEEDSSR</sequence>
<dbReference type="Gene3D" id="1.10.340.30">
    <property type="entry name" value="Hypothetical protein, domain 2"/>
    <property type="match status" value="1"/>
</dbReference>
<keyword evidence="2" id="KW-1185">Reference proteome</keyword>
<dbReference type="RefSeq" id="WP_347921509.1">
    <property type="nucleotide sequence ID" value="NZ_JBDXMX010000006.1"/>
</dbReference>
<dbReference type="Proteomes" id="UP001484097">
    <property type="component" value="Unassembled WGS sequence"/>
</dbReference>